<dbReference type="GO" id="GO:0006457">
    <property type="term" value="P:protein folding"/>
    <property type="evidence" value="ECO:0007669"/>
    <property type="project" value="TreeGrafter"/>
</dbReference>
<dbReference type="PANTHER" id="PTHR11071:SF561">
    <property type="entry name" value="PEPTIDYL-PROLYL CIS-TRANS ISOMERASE D-RELATED"/>
    <property type="match status" value="1"/>
</dbReference>
<dbReference type="Gene3D" id="2.40.100.10">
    <property type="entry name" value="Cyclophilin-like"/>
    <property type="match status" value="1"/>
</dbReference>
<dbReference type="GO" id="GO:0005739">
    <property type="term" value="C:mitochondrion"/>
    <property type="evidence" value="ECO:0007669"/>
    <property type="project" value="TreeGrafter"/>
</dbReference>
<dbReference type="SMART" id="SM00028">
    <property type="entry name" value="TPR"/>
    <property type="match status" value="2"/>
</dbReference>
<keyword evidence="5" id="KW-0802">TPR repeat</keyword>
<feature type="coiled-coil region" evidence="6">
    <location>
        <begin position="321"/>
        <end position="368"/>
    </location>
</feature>
<keyword evidence="9" id="KW-1185">Reference proteome</keyword>
<evidence type="ECO:0000256" key="5">
    <source>
        <dbReference type="PROSITE-ProRule" id="PRU00339"/>
    </source>
</evidence>
<dbReference type="GO" id="GO:0016018">
    <property type="term" value="F:cyclosporin A binding"/>
    <property type="evidence" value="ECO:0007669"/>
    <property type="project" value="TreeGrafter"/>
</dbReference>
<dbReference type="AlphaFoldDB" id="A0A8R2M052"/>
<dbReference type="PANTHER" id="PTHR11071">
    <property type="entry name" value="PEPTIDYL-PROLYL CIS-TRANS ISOMERASE"/>
    <property type="match status" value="1"/>
</dbReference>
<feature type="repeat" description="TPR" evidence="5">
    <location>
        <begin position="312"/>
        <end position="345"/>
    </location>
</feature>
<dbReference type="GO" id="GO:0003755">
    <property type="term" value="F:peptidyl-prolyl cis-trans isomerase activity"/>
    <property type="evidence" value="ECO:0007669"/>
    <property type="project" value="UniProtKB-KW"/>
</dbReference>
<dbReference type="InterPro" id="IPR029000">
    <property type="entry name" value="Cyclophilin-like_dom_sf"/>
</dbReference>
<dbReference type="InterPro" id="IPR019734">
    <property type="entry name" value="TPR_rpt"/>
</dbReference>
<sequence>MSSDRRSQTNPFVYLDISIDGVSAGRIVIELRSDVVPKTAENFRALCTGEKGIGVYGKPLHYKGVRFHKAVNQFMVQGGDIVNGDGSGGESIYGPKFEDENFTLTAKSGVLAMANEGRPDTNSSQFCITTIPCPHINGTNVIFGEVVAGFELVDEMQRYGEGDDGRPGAVCWECVIEDCGEITEQNWDVCCRDGTSDKIPEFPTDWRNIGAVSLDDLISCIRDVKAAGNGMFSERRYKAAIRKYRKCLRYVDYALSIVQGMHEKETEHIIDLTSTFILQCNLNLAACYSRTEDYRACIECCTQVLDRSPRNEKALYRRGQANFALKNYEAALSDLRRAERASPHNRAVLALLDEVRRCSRRYNELQKQRLSKFFREQKERAAAANN</sequence>
<dbReference type="Proteomes" id="UP000005204">
    <property type="component" value="Unassembled WGS sequence"/>
</dbReference>
<dbReference type="SUPFAM" id="SSF50891">
    <property type="entry name" value="Cyclophilin-like"/>
    <property type="match status" value="1"/>
</dbReference>
<dbReference type="InterPro" id="IPR011990">
    <property type="entry name" value="TPR-like_helical_dom_sf"/>
</dbReference>
<dbReference type="Gene3D" id="1.25.40.10">
    <property type="entry name" value="Tetratricopeptide repeat domain"/>
    <property type="match status" value="1"/>
</dbReference>
<organism evidence="8 9">
    <name type="scientific">Bombyx mori</name>
    <name type="common">Silk moth</name>
    <dbReference type="NCBI Taxonomy" id="7091"/>
    <lineage>
        <taxon>Eukaryota</taxon>
        <taxon>Metazoa</taxon>
        <taxon>Ecdysozoa</taxon>
        <taxon>Arthropoda</taxon>
        <taxon>Hexapoda</taxon>
        <taxon>Insecta</taxon>
        <taxon>Pterygota</taxon>
        <taxon>Neoptera</taxon>
        <taxon>Endopterygota</taxon>
        <taxon>Lepidoptera</taxon>
        <taxon>Glossata</taxon>
        <taxon>Ditrysia</taxon>
        <taxon>Bombycoidea</taxon>
        <taxon>Bombycidae</taxon>
        <taxon>Bombycinae</taxon>
        <taxon>Bombyx</taxon>
    </lineage>
</organism>
<name>A0A8R2M052_BOMMO</name>
<reference evidence="8" key="2">
    <citation type="submission" date="2022-06" db="UniProtKB">
        <authorList>
            <consortium name="EnsemblMetazoa"/>
        </authorList>
    </citation>
    <scope>IDENTIFICATION</scope>
    <source>
        <strain evidence="8">p50T (Dazao)</strain>
    </source>
</reference>
<protein>
    <recommendedName>
        <fullName evidence="2">peptidylprolyl isomerase</fullName>
        <ecNumber evidence="2">5.2.1.8</ecNumber>
    </recommendedName>
</protein>
<feature type="domain" description="PPIase cyclophilin-type" evidence="7">
    <location>
        <begin position="14"/>
        <end position="181"/>
    </location>
</feature>
<dbReference type="EC" id="5.2.1.8" evidence="2"/>
<evidence type="ECO:0000259" key="7">
    <source>
        <dbReference type="PROSITE" id="PS50072"/>
    </source>
</evidence>
<keyword evidence="6" id="KW-0175">Coiled coil</keyword>
<evidence type="ECO:0000256" key="1">
    <source>
        <dbReference type="ARBA" id="ARBA00000971"/>
    </source>
</evidence>
<proteinExistence type="predicted"/>
<comment type="catalytic activity">
    <reaction evidence="1">
        <text>[protein]-peptidylproline (omega=180) = [protein]-peptidylproline (omega=0)</text>
        <dbReference type="Rhea" id="RHEA:16237"/>
        <dbReference type="Rhea" id="RHEA-COMP:10747"/>
        <dbReference type="Rhea" id="RHEA-COMP:10748"/>
        <dbReference type="ChEBI" id="CHEBI:83833"/>
        <dbReference type="ChEBI" id="CHEBI:83834"/>
        <dbReference type="EC" id="5.2.1.8"/>
    </reaction>
</comment>
<accession>A0A8R2M052</accession>
<dbReference type="FunFam" id="2.40.100.10:FF:000025">
    <property type="entry name" value="Peptidyl-prolyl cis-trans isomerase CYP19-2"/>
    <property type="match status" value="1"/>
</dbReference>
<dbReference type="EnsemblMetazoa" id="XM_038015457.1">
    <property type="protein sequence ID" value="XP_037871385.1"/>
    <property type="gene ID" value="LOC101741904"/>
</dbReference>
<evidence type="ECO:0000256" key="6">
    <source>
        <dbReference type="SAM" id="Coils"/>
    </source>
</evidence>
<evidence type="ECO:0000256" key="4">
    <source>
        <dbReference type="ARBA" id="ARBA00023235"/>
    </source>
</evidence>
<dbReference type="Pfam" id="PF00160">
    <property type="entry name" value="Pro_isomerase"/>
    <property type="match status" value="1"/>
</dbReference>
<dbReference type="Pfam" id="PF13181">
    <property type="entry name" value="TPR_8"/>
    <property type="match status" value="2"/>
</dbReference>
<dbReference type="InterPro" id="IPR002130">
    <property type="entry name" value="Cyclophilin-type_PPIase_dom"/>
</dbReference>
<evidence type="ECO:0000256" key="3">
    <source>
        <dbReference type="ARBA" id="ARBA00023110"/>
    </source>
</evidence>
<evidence type="ECO:0000313" key="9">
    <source>
        <dbReference type="Proteomes" id="UP000005204"/>
    </source>
</evidence>
<dbReference type="PROSITE" id="PS50072">
    <property type="entry name" value="CSA_PPIASE_2"/>
    <property type="match status" value="1"/>
</dbReference>
<evidence type="ECO:0000256" key="2">
    <source>
        <dbReference type="ARBA" id="ARBA00013194"/>
    </source>
</evidence>
<evidence type="ECO:0000313" key="8">
    <source>
        <dbReference type="EnsemblMetazoa" id="XP_037871385.1"/>
    </source>
</evidence>
<reference evidence="9" key="1">
    <citation type="journal article" date="2008" name="Insect Biochem. Mol. Biol.">
        <title>The genome of a lepidopteran model insect, the silkworm Bombyx mori.</title>
        <authorList>
            <consortium name="International Silkworm Genome Consortium"/>
        </authorList>
    </citation>
    <scope>NUCLEOTIDE SEQUENCE [LARGE SCALE GENOMIC DNA]</scope>
    <source>
        <strain evidence="9">p50T</strain>
    </source>
</reference>
<keyword evidence="4" id="KW-0413">Isomerase</keyword>
<dbReference type="PROSITE" id="PS50005">
    <property type="entry name" value="TPR"/>
    <property type="match status" value="1"/>
</dbReference>
<keyword evidence="3" id="KW-0697">Rotamase</keyword>
<dbReference type="PRINTS" id="PR00153">
    <property type="entry name" value="CSAPPISMRASE"/>
</dbReference>
<dbReference type="SUPFAM" id="SSF48452">
    <property type="entry name" value="TPR-like"/>
    <property type="match status" value="1"/>
</dbReference>